<evidence type="ECO:0000256" key="4">
    <source>
        <dbReference type="ARBA" id="ARBA00022490"/>
    </source>
</evidence>
<name>A0A7S1CI82_9STRA</name>
<organism evidence="11">
    <name type="scientific">Bicosoecida sp. CB-2014</name>
    <dbReference type="NCBI Taxonomy" id="1486930"/>
    <lineage>
        <taxon>Eukaryota</taxon>
        <taxon>Sar</taxon>
        <taxon>Stramenopiles</taxon>
        <taxon>Bigyra</taxon>
        <taxon>Opalozoa</taxon>
        <taxon>Bicosoecida</taxon>
    </lineage>
</organism>
<dbReference type="Pfam" id="PF01221">
    <property type="entry name" value="Dynein_light"/>
    <property type="match status" value="1"/>
</dbReference>
<evidence type="ECO:0000256" key="3">
    <source>
        <dbReference type="ARBA" id="ARBA00022448"/>
    </source>
</evidence>
<evidence type="ECO:0000256" key="6">
    <source>
        <dbReference type="ARBA" id="ARBA00022816"/>
    </source>
</evidence>
<comment type="similarity">
    <text evidence="10">Belongs to the dynein light chain family.</text>
</comment>
<dbReference type="Gene3D" id="3.30.740.10">
    <property type="entry name" value="Protein Inhibitor Of Neuronal Nitric Oxide Synthase"/>
    <property type="match status" value="1"/>
</dbReference>
<evidence type="ECO:0000313" key="11">
    <source>
        <dbReference type="EMBL" id="CAD8919919.1"/>
    </source>
</evidence>
<evidence type="ECO:0000256" key="8">
    <source>
        <dbReference type="ARBA" id="ARBA00023212"/>
    </source>
</evidence>
<keyword evidence="9" id="KW-0539">Nucleus</keyword>
<keyword evidence="3" id="KW-0813">Transport</keyword>
<dbReference type="InterPro" id="IPR037177">
    <property type="entry name" value="DLC_sf"/>
</dbReference>
<evidence type="ECO:0000256" key="2">
    <source>
        <dbReference type="ARBA" id="ARBA00004245"/>
    </source>
</evidence>
<accession>A0A7S1CI82</accession>
<dbReference type="GO" id="GO:0005868">
    <property type="term" value="C:cytoplasmic dynein complex"/>
    <property type="evidence" value="ECO:0007669"/>
    <property type="project" value="TreeGrafter"/>
</dbReference>
<proteinExistence type="inferred from homology"/>
<dbReference type="GO" id="GO:0005874">
    <property type="term" value="C:microtubule"/>
    <property type="evidence" value="ECO:0007669"/>
    <property type="project" value="UniProtKB-KW"/>
</dbReference>
<protein>
    <recommendedName>
        <fullName evidence="10">Dynein light chain</fullName>
    </recommendedName>
</protein>
<dbReference type="GO" id="GO:0005634">
    <property type="term" value="C:nucleus"/>
    <property type="evidence" value="ECO:0007669"/>
    <property type="project" value="UniProtKB-SubCell"/>
</dbReference>
<dbReference type="SUPFAM" id="SSF54648">
    <property type="entry name" value="DLC"/>
    <property type="match status" value="1"/>
</dbReference>
<dbReference type="InterPro" id="IPR001372">
    <property type="entry name" value="Dynein_light_chain_typ-1/2"/>
</dbReference>
<reference evidence="11" key="1">
    <citation type="submission" date="2021-01" db="EMBL/GenBank/DDBJ databases">
        <authorList>
            <person name="Corre E."/>
            <person name="Pelletier E."/>
            <person name="Niang G."/>
            <person name="Scheremetjew M."/>
            <person name="Finn R."/>
            <person name="Kale V."/>
            <person name="Holt S."/>
            <person name="Cochrane G."/>
            <person name="Meng A."/>
            <person name="Brown T."/>
            <person name="Cohen L."/>
        </authorList>
    </citation>
    <scope>NUCLEOTIDE SEQUENCE</scope>
    <source>
        <strain evidence="11">Ms1</strain>
    </source>
</reference>
<keyword evidence="7" id="KW-0653">Protein transport</keyword>
<comment type="subcellular location">
    <subcellularLocation>
        <location evidence="2 10">Cytoplasm</location>
        <location evidence="2 10">Cytoskeleton</location>
    </subcellularLocation>
    <subcellularLocation>
        <location evidence="1">Nucleus</location>
    </subcellularLocation>
</comment>
<keyword evidence="10" id="KW-0505">Motor protein</keyword>
<keyword evidence="4 10" id="KW-0963">Cytoplasm</keyword>
<dbReference type="AlphaFoldDB" id="A0A7S1CI82"/>
<keyword evidence="5 10" id="KW-0493">Microtubule</keyword>
<dbReference type="GO" id="GO:0051028">
    <property type="term" value="P:mRNA transport"/>
    <property type="evidence" value="ECO:0007669"/>
    <property type="project" value="UniProtKB-KW"/>
</dbReference>
<dbReference type="PANTHER" id="PTHR11886">
    <property type="entry name" value="DYNEIN LIGHT CHAIN"/>
    <property type="match status" value="1"/>
</dbReference>
<dbReference type="GO" id="GO:0015031">
    <property type="term" value="P:protein transport"/>
    <property type="evidence" value="ECO:0007669"/>
    <property type="project" value="UniProtKB-KW"/>
</dbReference>
<keyword evidence="10" id="KW-0243">Dynein</keyword>
<evidence type="ECO:0000256" key="5">
    <source>
        <dbReference type="ARBA" id="ARBA00022701"/>
    </source>
</evidence>
<sequence length="103" mass="11697">MGESAPVEWKHMWGAKVKWPSDLPDDMLEDAITVTRAALEGIEDWESEGDAVVDKLKKTFDEKWGPHWHAVVGTNFGSFVTHEARRFVYFYVADKAVLLFKAG</sequence>
<keyword evidence="6" id="KW-0509">mRNA transport</keyword>
<dbReference type="PANTHER" id="PTHR11886:SF35">
    <property type="entry name" value="DYNEIN LIGHT CHAIN"/>
    <property type="match status" value="1"/>
</dbReference>
<evidence type="ECO:0000256" key="7">
    <source>
        <dbReference type="ARBA" id="ARBA00022927"/>
    </source>
</evidence>
<dbReference type="GO" id="GO:0045505">
    <property type="term" value="F:dynein intermediate chain binding"/>
    <property type="evidence" value="ECO:0007669"/>
    <property type="project" value="TreeGrafter"/>
</dbReference>
<evidence type="ECO:0000256" key="1">
    <source>
        <dbReference type="ARBA" id="ARBA00004123"/>
    </source>
</evidence>
<dbReference type="GO" id="GO:0007017">
    <property type="term" value="P:microtubule-based process"/>
    <property type="evidence" value="ECO:0007669"/>
    <property type="project" value="InterPro"/>
</dbReference>
<evidence type="ECO:0000256" key="10">
    <source>
        <dbReference type="RuleBase" id="RU365010"/>
    </source>
</evidence>
<evidence type="ECO:0000256" key="9">
    <source>
        <dbReference type="ARBA" id="ARBA00023242"/>
    </source>
</evidence>
<gene>
    <name evidence="11" type="ORF">BSP0115_LOCUS13181</name>
</gene>
<dbReference type="EMBL" id="HBFS01019647">
    <property type="protein sequence ID" value="CAD8919919.1"/>
    <property type="molecule type" value="Transcribed_RNA"/>
</dbReference>
<dbReference type="FunFam" id="3.30.740.10:FF:000005">
    <property type="entry name" value="Dynein light chain"/>
    <property type="match status" value="1"/>
</dbReference>
<keyword evidence="8 10" id="KW-0206">Cytoskeleton</keyword>
<dbReference type="SMART" id="SM01375">
    <property type="entry name" value="Dynein_light"/>
    <property type="match status" value="1"/>
</dbReference>